<keyword evidence="3" id="KW-1185">Reference proteome</keyword>
<comment type="caution">
    <text evidence="2">The sequence shown here is derived from an EMBL/GenBank/DDBJ whole genome shotgun (WGS) entry which is preliminary data.</text>
</comment>
<name>A0A2S9J2C4_9SPHI</name>
<keyword evidence="1" id="KW-0175">Coiled coil</keyword>
<gene>
    <name evidence="2" type="ORF">C5745_12475</name>
</gene>
<protein>
    <submittedName>
        <fullName evidence="2">Uncharacterized protein</fullName>
    </submittedName>
</protein>
<dbReference type="EMBL" id="PVBQ01000009">
    <property type="protein sequence ID" value="PRD46909.1"/>
    <property type="molecule type" value="Genomic_DNA"/>
</dbReference>
<dbReference type="AlphaFoldDB" id="A0A2S9J2C4"/>
<evidence type="ECO:0000313" key="3">
    <source>
        <dbReference type="Proteomes" id="UP000239711"/>
    </source>
</evidence>
<proteinExistence type="predicted"/>
<organism evidence="2 3">
    <name type="scientific">Sphingobacterium haloxyli</name>
    <dbReference type="NCBI Taxonomy" id="2100533"/>
    <lineage>
        <taxon>Bacteria</taxon>
        <taxon>Pseudomonadati</taxon>
        <taxon>Bacteroidota</taxon>
        <taxon>Sphingobacteriia</taxon>
        <taxon>Sphingobacteriales</taxon>
        <taxon>Sphingobacteriaceae</taxon>
        <taxon>Sphingobacterium</taxon>
    </lineage>
</organism>
<evidence type="ECO:0000313" key="2">
    <source>
        <dbReference type="EMBL" id="PRD46909.1"/>
    </source>
</evidence>
<evidence type="ECO:0000256" key="1">
    <source>
        <dbReference type="SAM" id="Coils"/>
    </source>
</evidence>
<feature type="coiled-coil region" evidence="1">
    <location>
        <begin position="21"/>
        <end position="52"/>
    </location>
</feature>
<dbReference type="OrthoDB" id="9851476at2"/>
<reference evidence="2 3" key="1">
    <citation type="submission" date="2018-02" db="EMBL/GenBank/DDBJ databases">
        <title>The draft genome of Sphingobacterium sp. 5JN-11.</title>
        <authorList>
            <person name="Liu L."/>
            <person name="Li L."/>
            <person name="Liang L."/>
            <person name="Zhang X."/>
            <person name="Wang T."/>
        </authorList>
    </citation>
    <scope>NUCLEOTIDE SEQUENCE [LARGE SCALE GENOMIC DNA]</scope>
    <source>
        <strain evidence="2 3">5JN-11</strain>
    </source>
</reference>
<dbReference type="Proteomes" id="UP000239711">
    <property type="component" value="Unassembled WGS sequence"/>
</dbReference>
<accession>A0A2S9J2C4</accession>
<sequence length="199" mass="23217">MNLEKIAEHVKVFHDRCEEQRREIMARTEAQEKRAQEQKERTERTVKKFENTILHDLQAFFKEVAPLFSSPYLDIVLDTHLKRTQFVISDNDSIPAYAFLALAARPGEDADDTFTNARYLLFAVDTVEHSLDLLLKNDERVSLCKGGNEEDSSIMLKSYPLDNYNLDEIKAFINKYLLEELAYHQENFRVEVGSLRLEQ</sequence>
<dbReference type="RefSeq" id="WP_105717343.1">
    <property type="nucleotide sequence ID" value="NZ_PVBQ01000009.1"/>
</dbReference>